<dbReference type="EMBL" id="JASCZI010212594">
    <property type="protein sequence ID" value="MED6199867.1"/>
    <property type="molecule type" value="Genomic_DNA"/>
</dbReference>
<dbReference type="SUPFAM" id="SSF57667">
    <property type="entry name" value="beta-beta-alpha zinc fingers"/>
    <property type="match status" value="1"/>
</dbReference>
<dbReference type="PANTHER" id="PTHR24093">
    <property type="entry name" value="CATION TRANSPORTING ATPASE"/>
    <property type="match status" value="1"/>
</dbReference>
<accession>A0ABU6XPB0</accession>
<protein>
    <submittedName>
        <fullName evidence="8">Calcium-transporting ATPase 10, plasma membrane-type</fullName>
    </submittedName>
</protein>
<evidence type="ECO:0000313" key="9">
    <source>
        <dbReference type="Proteomes" id="UP001341840"/>
    </source>
</evidence>
<dbReference type="InterPro" id="IPR036236">
    <property type="entry name" value="Znf_C2H2_sf"/>
</dbReference>
<comment type="caution">
    <text evidence="8">The sequence shown here is derived from an EMBL/GenBank/DDBJ whole genome shotgun (WGS) entry which is preliminary data.</text>
</comment>
<dbReference type="InterPro" id="IPR008250">
    <property type="entry name" value="ATPase_P-typ_transduc_dom_A_sf"/>
</dbReference>
<evidence type="ECO:0000256" key="5">
    <source>
        <dbReference type="ARBA" id="ARBA00022842"/>
    </source>
</evidence>
<dbReference type="SMART" id="SM00614">
    <property type="entry name" value="ZnF_BED"/>
    <property type="match status" value="1"/>
</dbReference>
<keyword evidence="5" id="KW-0460">Magnesium</keyword>
<dbReference type="Pfam" id="PF00122">
    <property type="entry name" value="E1-E2_ATPase"/>
    <property type="match status" value="1"/>
</dbReference>
<dbReference type="InterPro" id="IPR059000">
    <property type="entry name" value="ATPase_P-type_domA"/>
</dbReference>
<gene>
    <name evidence="8" type="primary">ACA10_3</name>
    <name evidence="8" type="ORF">PIB30_079867</name>
</gene>
<dbReference type="InterPro" id="IPR003656">
    <property type="entry name" value="Znf_BED"/>
</dbReference>
<evidence type="ECO:0000256" key="4">
    <source>
        <dbReference type="ARBA" id="ARBA00022833"/>
    </source>
</evidence>
<dbReference type="PROSITE" id="PS50808">
    <property type="entry name" value="ZF_BED"/>
    <property type="match status" value="1"/>
</dbReference>
<dbReference type="PANTHER" id="PTHR24093:SF369">
    <property type="entry name" value="CALCIUM-TRANSPORTING ATPASE"/>
    <property type="match status" value="1"/>
</dbReference>
<organism evidence="8 9">
    <name type="scientific">Stylosanthes scabra</name>
    <dbReference type="NCBI Taxonomy" id="79078"/>
    <lineage>
        <taxon>Eukaryota</taxon>
        <taxon>Viridiplantae</taxon>
        <taxon>Streptophyta</taxon>
        <taxon>Embryophyta</taxon>
        <taxon>Tracheophyta</taxon>
        <taxon>Spermatophyta</taxon>
        <taxon>Magnoliopsida</taxon>
        <taxon>eudicotyledons</taxon>
        <taxon>Gunneridae</taxon>
        <taxon>Pentapetalae</taxon>
        <taxon>rosids</taxon>
        <taxon>fabids</taxon>
        <taxon>Fabales</taxon>
        <taxon>Fabaceae</taxon>
        <taxon>Papilionoideae</taxon>
        <taxon>50 kb inversion clade</taxon>
        <taxon>dalbergioids sensu lato</taxon>
        <taxon>Dalbergieae</taxon>
        <taxon>Pterocarpus clade</taxon>
        <taxon>Stylosanthes</taxon>
    </lineage>
</organism>
<keyword evidence="4" id="KW-0862">Zinc</keyword>
<reference evidence="8 9" key="1">
    <citation type="journal article" date="2023" name="Plants (Basel)">
        <title>Bridging the Gap: Combining Genomics and Transcriptomics Approaches to Understand Stylosanthes scabra, an Orphan Legume from the Brazilian Caatinga.</title>
        <authorList>
            <person name="Ferreira-Neto J.R.C."/>
            <person name="da Silva M.D."/>
            <person name="Binneck E."/>
            <person name="de Melo N.F."/>
            <person name="da Silva R.H."/>
            <person name="de Melo A.L.T.M."/>
            <person name="Pandolfi V."/>
            <person name="Bustamante F.O."/>
            <person name="Brasileiro-Vidal A.C."/>
            <person name="Benko-Iseppon A.M."/>
        </authorList>
    </citation>
    <scope>NUCLEOTIDE SEQUENCE [LARGE SCALE GENOMIC DNA]</scope>
    <source>
        <tissue evidence="8">Leaves</tissue>
    </source>
</reference>
<evidence type="ECO:0000256" key="1">
    <source>
        <dbReference type="ARBA" id="ARBA00004127"/>
    </source>
</evidence>
<proteinExistence type="predicted"/>
<keyword evidence="3 6" id="KW-0863">Zinc-finger</keyword>
<sequence length="226" mass="24733">MCASLSFVSPLPFVAVSDYKQSLQFRDLNEEKRNIRLENVIRGGKRVEISIYDIVVGDVIPLNIGDQVPADGILIVDHSLVVDESSMTGESNIVDKNSKNPFLISGCKVADGSGVMLVIWHVCAVISMEDDDEIVSETPVQASGSVDSGKKSNVWRFFKKIGKDRDGVEKASCNFCNREYSIGRNPKTNNSYGTSHLSRHVVACKAIPLSVRFDVDGPEGTPIKID</sequence>
<evidence type="ECO:0000313" key="8">
    <source>
        <dbReference type="EMBL" id="MED6199867.1"/>
    </source>
</evidence>
<dbReference type="Gene3D" id="2.70.150.10">
    <property type="entry name" value="Calcium-transporting ATPase, cytoplasmic transduction domain A"/>
    <property type="match status" value="1"/>
</dbReference>
<feature type="domain" description="BED-type" evidence="7">
    <location>
        <begin position="149"/>
        <end position="211"/>
    </location>
</feature>
<evidence type="ECO:0000256" key="6">
    <source>
        <dbReference type="PROSITE-ProRule" id="PRU00027"/>
    </source>
</evidence>
<dbReference type="Pfam" id="PF02892">
    <property type="entry name" value="zf-BED"/>
    <property type="match status" value="1"/>
</dbReference>
<name>A0ABU6XPB0_9FABA</name>
<dbReference type="Proteomes" id="UP001341840">
    <property type="component" value="Unassembled WGS sequence"/>
</dbReference>
<evidence type="ECO:0000256" key="3">
    <source>
        <dbReference type="ARBA" id="ARBA00022771"/>
    </source>
</evidence>
<comment type="subcellular location">
    <subcellularLocation>
        <location evidence="1">Endomembrane system</location>
        <topology evidence="1">Multi-pass membrane protein</topology>
    </subcellularLocation>
</comment>
<evidence type="ECO:0000256" key="2">
    <source>
        <dbReference type="ARBA" id="ARBA00022723"/>
    </source>
</evidence>
<dbReference type="SUPFAM" id="SSF81653">
    <property type="entry name" value="Calcium ATPase, transduction domain A"/>
    <property type="match status" value="1"/>
</dbReference>
<keyword evidence="9" id="KW-1185">Reference proteome</keyword>
<evidence type="ECO:0000259" key="7">
    <source>
        <dbReference type="PROSITE" id="PS50808"/>
    </source>
</evidence>
<keyword evidence="2" id="KW-0479">Metal-binding</keyword>